<comment type="caution">
    <text evidence="3">The sequence shown here is derived from an EMBL/GenBank/DDBJ whole genome shotgun (WGS) entry which is preliminary data.</text>
</comment>
<evidence type="ECO:0000259" key="2">
    <source>
        <dbReference type="PROSITE" id="PS51719"/>
    </source>
</evidence>
<evidence type="ECO:0000313" key="4">
    <source>
        <dbReference type="Proteomes" id="UP000054524"/>
    </source>
</evidence>
<protein>
    <recommendedName>
        <fullName evidence="2">Septin-type G domain-containing protein</fullName>
    </recommendedName>
</protein>
<keyword evidence="4" id="KW-1185">Reference proteome</keyword>
<dbReference type="SUPFAM" id="SSF52540">
    <property type="entry name" value="P-loop containing nucleoside triphosphate hydrolases"/>
    <property type="match status" value="1"/>
</dbReference>
<dbReference type="HOGENOM" id="CLU_017718_8_0_1"/>
<comment type="similarity">
    <text evidence="1">Belongs to the TRAFAC class TrmE-Era-EngA-EngB-Septin-like GTPase superfamily. Septin GTPase family.</text>
</comment>
<dbReference type="RefSeq" id="XP_052905927.1">
    <property type="nucleotide sequence ID" value="XM_053048102.1"/>
</dbReference>
<name>A0A086J5F4_NEMA1</name>
<keyword evidence="1" id="KW-0342">GTP-binding</keyword>
<dbReference type="PANTHER" id="PTHR18884">
    <property type="entry name" value="SEPTIN"/>
    <property type="match status" value="1"/>
</dbReference>
<proteinExistence type="inferred from homology"/>
<sequence length="352" mass="40448">MTMNKISQTLNSLPKQITKSIESIPINYNIMVMGESSTGKSSLIRDIFGLDTAEGISVEWDDDLLHEIGDMACTANPLAQLISIHPSNLEKNKTTITATRYTLKEHEIKMKLTVYEVGGIGDAVNNLFDWVPAKNLIMNRYEEYHMEEDKGILDNDKRIHVCLYLVKPTDVLREIDIVTMQVLGEIVNVIPIISKADMLSDEKYIEMKEYMLSTLISNKVRLFDSILVDECKKVVEINFMPLRYSSPNRAYSYGESVGQGVSDIKTLQNLLISQHLVDLIEVTDKYYETYYREKMIIDIFRQKNSKISEDFQRMLGLEESKIKKISKRIEQKQASYQMLIAQHISTLPKELL</sequence>
<dbReference type="AlphaFoldDB" id="A0A086J5F4"/>
<organism evidence="3 4">
    <name type="scientific">Nematocida ausubeli (strain ATCC PRA-371 / ERTm2)</name>
    <name type="common">Nematode killer fungus</name>
    <dbReference type="NCBI Taxonomy" id="1913371"/>
    <lineage>
        <taxon>Eukaryota</taxon>
        <taxon>Fungi</taxon>
        <taxon>Fungi incertae sedis</taxon>
        <taxon>Microsporidia</taxon>
        <taxon>Nematocida</taxon>
    </lineage>
</organism>
<dbReference type="Pfam" id="PF00735">
    <property type="entry name" value="Septin"/>
    <property type="match status" value="1"/>
</dbReference>
<dbReference type="InterPro" id="IPR027417">
    <property type="entry name" value="P-loop_NTPase"/>
</dbReference>
<accession>A0A086J5F4</accession>
<reference evidence="3 4" key="1">
    <citation type="journal article" date="2014" name="Genome Announc.">
        <title>Genome Sequence of the Microsporidian Species Nematocida sp1 Strain ERTm6 (ATCC PRA-372).</title>
        <authorList>
            <person name="Bakowski M.A."/>
            <person name="Priest M."/>
            <person name="Young S."/>
            <person name="Cuomo C.A."/>
            <person name="Troemel E.R."/>
        </authorList>
    </citation>
    <scope>NUCLEOTIDE SEQUENCE [LARGE SCALE GENOMIC DNA]</scope>
    <source>
        <strain evidence="3 4">ERTm6</strain>
    </source>
</reference>
<keyword evidence="1" id="KW-0547">Nucleotide-binding</keyword>
<dbReference type="EMBL" id="AKIJ01000001">
    <property type="protein sequence ID" value="KFG27372.1"/>
    <property type="molecule type" value="Genomic_DNA"/>
</dbReference>
<dbReference type="Proteomes" id="UP000054524">
    <property type="component" value="Unassembled WGS sequence"/>
</dbReference>
<gene>
    <name evidence="3" type="ORF">NESG_00450</name>
</gene>
<dbReference type="Gene3D" id="3.40.50.300">
    <property type="entry name" value="P-loop containing nucleotide triphosphate hydrolases"/>
    <property type="match status" value="1"/>
</dbReference>
<evidence type="ECO:0000256" key="1">
    <source>
        <dbReference type="RuleBase" id="RU004560"/>
    </source>
</evidence>
<dbReference type="PROSITE" id="PS51719">
    <property type="entry name" value="G_SEPTIN"/>
    <property type="match status" value="1"/>
</dbReference>
<dbReference type="GeneID" id="77675423"/>
<dbReference type="InterPro" id="IPR030379">
    <property type="entry name" value="G_SEPTIN_dom"/>
</dbReference>
<evidence type="ECO:0000313" key="3">
    <source>
        <dbReference type="EMBL" id="KFG27372.1"/>
    </source>
</evidence>
<dbReference type="GO" id="GO:0005525">
    <property type="term" value="F:GTP binding"/>
    <property type="evidence" value="ECO:0007669"/>
    <property type="project" value="UniProtKB-KW"/>
</dbReference>
<feature type="domain" description="Septin-type G" evidence="2">
    <location>
        <begin position="24"/>
        <end position="341"/>
    </location>
</feature>